<feature type="domain" description="Thiamine pyrophosphate enzyme central" evidence="5">
    <location>
        <begin position="198"/>
        <end position="333"/>
    </location>
</feature>
<reference evidence="8 11" key="1">
    <citation type="submission" date="2021-01" db="EMBL/GenBank/DDBJ databases">
        <title>Diatom-associated Roseobacters Show Island Model of Population Structure.</title>
        <authorList>
            <person name="Qu L."/>
            <person name="Feng X."/>
            <person name="Chen Y."/>
            <person name="Li L."/>
            <person name="Wang X."/>
            <person name="Hu Z."/>
            <person name="Wang H."/>
            <person name="Luo H."/>
        </authorList>
    </citation>
    <scope>NUCLEOTIDE SEQUENCE</scope>
    <source>
        <strain evidence="9 11">CC28-63</strain>
        <strain evidence="8">CC28-69</strain>
    </source>
</reference>
<evidence type="ECO:0000256" key="4">
    <source>
        <dbReference type="RuleBase" id="RU362132"/>
    </source>
</evidence>
<evidence type="ECO:0000256" key="1">
    <source>
        <dbReference type="ARBA" id="ARBA00007812"/>
    </source>
</evidence>
<keyword evidence="11" id="KW-1185">Reference proteome</keyword>
<dbReference type="AlphaFoldDB" id="A0A9Q2S3A5"/>
<evidence type="ECO:0000313" key="9">
    <source>
        <dbReference type="EMBL" id="MBM2415589.1"/>
    </source>
</evidence>
<accession>A0A9Q2S3A5</accession>
<dbReference type="GO" id="GO:0003984">
    <property type="term" value="F:acetolactate synthase activity"/>
    <property type="evidence" value="ECO:0007669"/>
    <property type="project" value="TreeGrafter"/>
</dbReference>
<dbReference type="InterPro" id="IPR000399">
    <property type="entry name" value="TPP-bd_CS"/>
</dbReference>
<evidence type="ECO:0000313" key="8">
    <source>
        <dbReference type="EMBL" id="MBM2410922.1"/>
    </source>
</evidence>
<comment type="similarity">
    <text evidence="1 4">Belongs to the TPP enzyme family.</text>
</comment>
<dbReference type="GO" id="GO:0009099">
    <property type="term" value="P:L-valine biosynthetic process"/>
    <property type="evidence" value="ECO:0007669"/>
    <property type="project" value="TreeGrafter"/>
</dbReference>
<dbReference type="GO" id="GO:0009097">
    <property type="term" value="P:isoleucine biosynthetic process"/>
    <property type="evidence" value="ECO:0007669"/>
    <property type="project" value="TreeGrafter"/>
</dbReference>
<dbReference type="Pfam" id="PF02776">
    <property type="entry name" value="TPP_enzyme_N"/>
    <property type="match status" value="1"/>
</dbReference>
<dbReference type="InterPro" id="IPR029061">
    <property type="entry name" value="THDP-binding"/>
</dbReference>
<dbReference type="CDD" id="cd07035">
    <property type="entry name" value="TPP_PYR_POX_like"/>
    <property type="match status" value="1"/>
</dbReference>
<dbReference type="Pfam" id="PF02775">
    <property type="entry name" value="TPP_enzyme_C"/>
    <property type="match status" value="1"/>
</dbReference>
<name>A0A9Q2S3A5_9RHOB</name>
<evidence type="ECO:0000256" key="3">
    <source>
        <dbReference type="ARBA" id="ARBA00023052"/>
    </source>
</evidence>
<evidence type="ECO:0000259" key="6">
    <source>
        <dbReference type="Pfam" id="PF02775"/>
    </source>
</evidence>
<dbReference type="GeneID" id="62640005"/>
<proteinExistence type="inferred from homology"/>
<dbReference type="PANTHER" id="PTHR18968">
    <property type="entry name" value="THIAMINE PYROPHOSPHATE ENZYMES"/>
    <property type="match status" value="1"/>
</dbReference>
<keyword evidence="2" id="KW-0808">Transferase</keyword>
<dbReference type="InterPro" id="IPR011766">
    <property type="entry name" value="TPP_enzyme_TPP-bd"/>
</dbReference>
<dbReference type="PANTHER" id="PTHR18968:SF120">
    <property type="entry name" value="ACETOLACTATE SYNTHASE LARGE SUBUNIT"/>
    <property type="match status" value="1"/>
</dbReference>
<dbReference type="Pfam" id="PF00205">
    <property type="entry name" value="TPP_enzyme_M"/>
    <property type="match status" value="1"/>
</dbReference>
<dbReference type="Proteomes" id="UP000755667">
    <property type="component" value="Unassembled WGS sequence"/>
</dbReference>
<evidence type="ECO:0000256" key="2">
    <source>
        <dbReference type="ARBA" id="ARBA00022679"/>
    </source>
</evidence>
<protein>
    <submittedName>
        <fullName evidence="8">Thiamine pyrophosphate-binding protein</fullName>
    </submittedName>
</protein>
<organism evidence="8 10">
    <name type="scientific">Marivita cryptomonadis</name>
    <dbReference type="NCBI Taxonomy" id="505252"/>
    <lineage>
        <taxon>Bacteria</taxon>
        <taxon>Pseudomonadati</taxon>
        <taxon>Pseudomonadota</taxon>
        <taxon>Alphaproteobacteria</taxon>
        <taxon>Rhodobacterales</taxon>
        <taxon>Roseobacteraceae</taxon>
        <taxon>Marivita</taxon>
    </lineage>
</organism>
<dbReference type="SUPFAM" id="SSF52467">
    <property type="entry name" value="DHS-like NAD/FAD-binding domain"/>
    <property type="match status" value="1"/>
</dbReference>
<dbReference type="GO" id="GO:0030976">
    <property type="term" value="F:thiamine pyrophosphate binding"/>
    <property type="evidence" value="ECO:0007669"/>
    <property type="project" value="InterPro"/>
</dbReference>
<dbReference type="EMBL" id="JAFBXE010000001">
    <property type="protein sequence ID" value="MBM2410922.1"/>
    <property type="molecule type" value="Genomic_DNA"/>
</dbReference>
<dbReference type="GO" id="GO:0050660">
    <property type="term" value="F:flavin adenine dinucleotide binding"/>
    <property type="evidence" value="ECO:0007669"/>
    <property type="project" value="TreeGrafter"/>
</dbReference>
<dbReference type="RefSeq" id="WP_085628284.1">
    <property type="nucleotide sequence ID" value="NZ_JAFBWU010000001.1"/>
</dbReference>
<dbReference type="GO" id="GO:0005948">
    <property type="term" value="C:acetolactate synthase complex"/>
    <property type="evidence" value="ECO:0007669"/>
    <property type="project" value="TreeGrafter"/>
</dbReference>
<dbReference type="InterPro" id="IPR012001">
    <property type="entry name" value="Thiamin_PyroP_enz_TPP-bd_dom"/>
</dbReference>
<sequence>MTRPNTTIRAADHLVDLLVAQGTTAAFGVPGESYLPVLDAFYGRETDIRFVTCRQEGGAAMAADAYGKLTGRPGICFATRGPGATNASAGVHVAHQDSTPMILFLGQVARDMMDREAFQEIDYRRMFGQMAKWVAQIDDASRLQEYISRAFRTAMSGRPGPVVLALPEDMLYDEITQPTPPSRIETPRFLPSGKIMDDLKSRIAKAQRPLVMAGGGGWTKTGIAALQRFAETQSLPVAVSLRCQGLMDNRHPNYIGHYGVGTPPYLKDIMAETDLLIAIGPRLGEMTTAGYSILTPPVSDQSLVHVFPEPEEIGRVYEPEIALVADTESFCTAVADWAPIAPDSFANRTKDLHEQYVSFSDPASVGDDPLAPYFAHLAEILPDDAILCNGAGNYAGWLHRFYKYRAPGSQLAPTSGSMGYGLPAAIGAAICEPEREIFAIAGDGCFMMTCQEMATAVHHDLNLTVIIIDNARYGTIRAHQEREYPDRVSGTVLTNPDFSDFARSFGAHAAKAPDYESFVTALAEARSHTGVKLIEVKADPNFLSPGKRLS</sequence>
<dbReference type="OrthoDB" id="4494979at2"/>
<evidence type="ECO:0000313" key="10">
    <source>
        <dbReference type="Proteomes" id="UP000755667"/>
    </source>
</evidence>
<dbReference type="NCBIfam" id="NF006052">
    <property type="entry name" value="PRK08199.1"/>
    <property type="match status" value="1"/>
</dbReference>
<dbReference type="PROSITE" id="PS00187">
    <property type="entry name" value="TPP_ENZYMES"/>
    <property type="match status" value="1"/>
</dbReference>
<keyword evidence="3 4" id="KW-0786">Thiamine pyrophosphate</keyword>
<dbReference type="EMBL" id="JAFBXF010000001">
    <property type="protein sequence ID" value="MBM2415589.1"/>
    <property type="molecule type" value="Genomic_DNA"/>
</dbReference>
<gene>
    <name evidence="8" type="ORF">JQX41_01285</name>
    <name evidence="9" type="ORF">JQX48_01285</name>
</gene>
<feature type="domain" description="Thiamine pyrophosphate enzyme N-terminal TPP-binding" evidence="7">
    <location>
        <begin position="9"/>
        <end position="123"/>
    </location>
</feature>
<dbReference type="CDD" id="cd00568">
    <property type="entry name" value="TPP_enzymes"/>
    <property type="match status" value="1"/>
</dbReference>
<comment type="caution">
    <text evidence="8">The sequence shown here is derived from an EMBL/GenBank/DDBJ whole genome shotgun (WGS) entry which is preliminary data.</text>
</comment>
<dbReference type="FunFam" id="3.40.50.970:FF:000007">
    <property type="entry name" value="Acetolactate synthase"/>
    <property type="match status" value="1"/>
</dbReference>
<evidence type="ECO:0000259" key="5">
    <source>
        <dbReference type="Pfam" id="PF00205"/>
    </source>
</evidence>
<dbReference type="Gene3D" id="3.40.50.1220">
    <property type="entry name" value="TPP-binding domain"/>
    <property type="match status" value="1"/>
</dbReference>
<dbReference type="InterPro" id="IPR045229">
    <property type="entry name" value="TPP_enz"/>
</dbReference>
<feature type="domain" description="Thiamine pyrophosphate enzyme TPP-binding" evidence="6">
    <location>
        <begin position="390"/>
        <end position="536"/>
    </location>
</feature>
<dbReference type="Gene3D" id="3.40.50.970">
    <property type="match status" value="2"/>
</dbReference>
<dbReference type="InterPro" id="IPR029035">
    <property type="entry name" value="DHS-like_NAD/FAD-binding_dom"/>
</dbReference>
<dbReference type="SUPFAM" id="SSF52518">
    <property type="entry name" value="Thiamin diphosphate-binding fold (THDP-binding)"/>
    <property type="match status" value="2"/>
</dbReference>
<evidence type="ECO:0000313" key="11">
    <source>
        <dbReference type="Proteomes" id="UP000809440"/>
    </source>
</evidence>
<dbReference type="Proteomes" id="UP000809440">
    <property type="component" value="Unassembled WGS sequence"/>
</dbReference>
<dbReference type="InterPro" id="IPR012000">
    <property type="entry name" value="Thiamin_PyroP_enz_cen_dom"/>
</dbReference>
<evidence type="ECO:0000259" key="7">
    <source>
        <dbReference type="Pfam" id="PF02776"/>
    </source>
</evidence>
<dbReference type="GO" id="GO:0000287">
    <property type="term" value="F:magnesium ion binding"/>
    <property type="evidence" value="ECO:0007669"/>
    <property type="project" value="InterPro"/>
</dbReference>